<dbReference type="EMBL" id="WURB01000007">
    <property type="protein sequence ID" value="MXQ12193.1"/>
    <property type="molecule type" value="Genomic_DNA"/>
</dbReference>
<dbReference type="PANTHER" id="PTHR43102:SF2">
    <property type="entry name" value="GAF DOMAIN-CONTAINING PROTEIN"/>
    <property type="match status" value="1"/>
</dbReference>
<evidence type="ECO:0000256" key="2">
    <source>
        <dbReference type="ARBA" id="ARBA00009773"/>
    </source>
</evidence>
<evidence type="ECO:0000256" key="3">
    <source>
        <dbReference type="ARBA" id="ARBA00022692"/>
    </source>
</evidence>
<dbReference type="GO" id="GO:0016020">
    <property type="term" value="C:membrane"/>
    <property type="evidence" value="ECO:0007669"/>
    <property type="project" value="UniProtKB-SubCell"/>
</dbReference>
<feature type="domain" description="GAF" evidence="8">
    <location>
        <begin position="651"/>
        <end position="797"/>
    </location>
</feature>
<evidence type="ECO:0000256" key="6">
    <source>
        <dbReference type="SAM" id="MobiDB-lite"/>
    </source>
</evidence>
<feature type="transmembrane region" description="Helical" evidence="7">
    <location>
        <begin position="279"/>
        <end position="297"/>
    </location>
</feature>
<feature type="region of interest" description="Disordered" evidence="6">
    <location>
        <begin position="790"/>
        <end position="817"/>
    </location>
</feature>
<dbReference type="SUPFAM" id="SSF55781">
    <property type="entry name" value="GAF domain-like"/>
    <property type="match status" value="1"/>
</dbReference>
<evidence type="ECO:0000256" key="1">
    <source>
        <dbReference type="ARBA" id="ARBA00004141"/>
    </source>
</evidence>
<feature type="region of interest" description="Disordered" evidence="6">
    <location>
        <begin position="470"/>
        <end position="495"/>
    </location>
</feature>
<evidence type="ECO:0000313" key="9">
    <source>
        <dbReference type="EMBL" id="MXQ12193.1"/>
    </source>
</evidence>
<feature type="transmembrane region" description="Helical" evidence="7">
    <location>
        <begin position="20"/>
        <end position="38"/>
    </location>
</feature>
<dbReference type="Proteomes" id="UP000436483">
    <property type="component" value="Unassembled WGS sequence"/>
</dbReference>
<feature type="transmembrane region" description="Helical" evidence="7">
    <location>
        <begin position="45"/>
        <end position="63"/>
    </location>
</feature>
<gene>
    <name evidence="9" type="ORF">GR328_12075</name>
</gene>
<dbReference type="OrthoDB" id="9799225at2"/>
<evidence type="ECO:0000256" key="4">
    <source>
        <dbReference type="ARBA" id="ARBA00022989"/>
    </source>
</evidence>
<dbReference type="Pfam" id="PF01590">
    <property type="entry name" value="GAF"/>
    <property type="match status" value="1"/>
</dbReference>
<accession>A0A7X3MSE2</accession>
<dbReference type="RefSeq" id="WP_160884776.1">
    <property type="nucleotide sequence ID" value="NZ_WURB01000007.1"/>
</dbReference>
<feature type="compositionally biased region" description="Polar residues" evidence="6">
    <location>
        <begin position="805"/>
        <end position="817"/>
    </location>
</feature>
<keyword evidence="3 7" id="KW-0812">Transmembrane</keyword>
<dbReference type="AlphaFoldDB" id="A0A7X3MSE2"/>
<feature type="transmembrane region" description="Helical" evidence="7">
    <location>
        <begin position="303"/>
        <end position="320"/>
    </location>
</feature>
<feature type="transmembrane region" description="Helical" evidence="7">
    <location>
        <begin position="69"/>
        <end position="91"/>
    </location>
</feature>
<evidence type="ECO:0000256" key="7">
    <source>
        <dbReference type="SAM" id="Phobius"/>
    </source>
</evidence>
<dbReference type="Pfam" id="PF01594">
    <property type="entry name" value="AI-2E_transport"/>
    <property type="match status" value="2"/>
</dbReference>
<comment type="similarity">
    <text evidence="2">Belongs to the autoinducer-2 exporter (AI-2E) (TC 2.A.86) family.</text>
</comment>
<protein>
    <submittedName>
        <fullName evidence="9">AI-2E family transporter</fullName>
    </submittedName>
</protein>
<dbReference type="Gene3D" id="3.30.450.40">
    <property type="match status" value="1"/>
</dbReference>
<dbReference type="SMART" id="SM00065">
    <property type="entry name" value="GAF"/>
    <property type="match status" value="1"/>
</dbReference>
<feature type="transmembrane region" description="Helical" evidence="7">
    <location>
        <begin position="251"/>
        <end position="272"/>
    </location>
</feature>
<keyword evidence="5 7" id="KW-0472">Membrane</keyword>
<proteinExistence type="inferred from homology"/>
<reference evidence="9 10" key="1">
    <citation type="submission" date="2019-12" db="EMBL/GenBank/DDBJ databases">
        <authorList>
            <person name="Yuan C.-G."/>
        </authorList>
    </citation>
    <scope>NUCLEOTIDE SEQUENCE [LARGE SCALE GENOMIC DNA]</scope>
    <source>
        <strain evidence="9 10">KCTC 23863</strain>
    </source>
</reference>
<feature type="compositionally biased region" description="Basic and acidic residues" evidence="6">
    <location>
        <begin position="470"/>
        <end position="488"/>
    </location>
</feature>
<dbReference type="InterPro" id="IPR003018">
    <property type="entry name" value="GAF"/>
</dbReference>
<evidence type="ECO:0000259" key="8">
    <source>
        <dbReference type="SMART" id="SM00065"/>
    </source>
</evidence>
<sequence>MADQAPPSPHLPPAAPPASSPILTAGGIVLAIGALYFGQDIFIPFALAVLLSFALTPLVNWLRRFRLPRIAAVIVAVTLAFILIAGIAFVVGRQLIQLANNLPAYQTTITQKIRSLQQSAPGGGVVEKVTTTIEDLGKEISGDKTKPVQPKPGPGTESAPQEPVTVRLEAPQARPLEIIRTVIGPLLAPLATAGLVVIFVIFVLLEREDLRDRFIKLAGAGDLQKSTQAINDAAARVSRYLLMQLVVNLTYGIPIGVALYFIGVPNAVLWGLLAAVLRFIPYLGPFLAALFPIALAIAVDPGWTMLFWVVGLFLVAELVSNNVIEPWLYGSSTGLSSLAIIMAAIFWTSLWGPVGLFLATPLTVCLVVIGRYVPQLEFLGVLLGSDPVLAPEERFYQRLLAGNLEEAVEIAEEYVDECSSREFYDNVAIPALRLAENDRQRSTTDTNYRRQVADMAVCVVREVEDHVGEKAADGVEASKDAGEGDRPSAGEARPPSVLCLAGRTELDRAAAEMMAQVLEERGIGARVLPPIAVSQGALGQLDLKGIEVVSLSYLHPQPQVYARYICRRLRRRAPHIKLVVCCWNPALATGQTEDPAKQMAADAVFTTLEAYVDQVDAWMTRPTSPAWTSPVLPDMEQEQLAALHDLGLASAKSRQFEETSRKVAQAFDVPIALVSFVDEAHRALPDMTGSAQEPQVAGRALHEETLDAYVIAANAVLVSEDVSEDPRFADDPLVLENGIRFYAGAPLRTSSGLVVGSLSVIDTKPREFQEPSRRRLQEMADELMAQIESRSMEGKADFPNILRGSPSSKETGINKSR</sequence>
<dbReference type="InterPro" id="IPR029016">
    <property type="entry name" value="GAF-like_dom_sf"/>
</dbReference>
<dbReference type="InterPro" id="IPR002549">
    <property type="entry name" value="AI-2E-like"/>
</dbReference>
<keyword evidence="10" id="KW-1185">Reference proteome</keyword>
<evidence type="ECO:0000256" key="5">
    <source>
        <dbReference type="ARBA" id="ARBA00023136"/>
    </source>
</evidence>
<feature type="region of interest" description="Disordered" evidence="6">
    <location>
        <begin position="140"/>
        <end position="164"/>
    </location>
</feature>
<feature type="transmembrane region" description="Helical" evidence="7">
    <location>
        <begin position="327"/>
        <end position="348"/>
    </location>
</feature>
<dbReference type="PANTHER" id="PTHR43102">
    <property type="entry name" value="SLR1143 PROTEIN"/>
    <property type="match status" value="1"/>
</dbReference>
<comment type="subcellular location">
    <subcellularLocation>
        <location evidence="1">Membrane</location>
        <topology evidence="1">Multi-pass membrane protein</topology>
    </subcellularLocation>
</comment>
<organism evidence="9 10">
    <name type="scientific">Microvirga makkahensis</name>
    <dbReference type="NCBI Taxonomy" id="1128670"/>
    <lineage>
        <taxon>Bacteria</taxon>
        <taxon>Pseudomonadati</taxon>
        <taxon>Pseudomonadota</taxon>
        <taxon>Alphaproteobacteria</taxon>
        <taxon>Hyphomicrobiales</taxon>
        <taxon>Methylobacteriaceae</taxon>
        <taxon>Microvirga</taxon>
    </lineage>
</organism>
<comment type="caution">
    <text evidence="9">The sequence shown here is derived from an EMBL/GenBank/DDBJ whole genome shotgun (WGS) entry which is preliminary data.</text>
</comment>
<reference evidence="9 10" key="2">
    <citation type="submission" date="2020-01" db="EMBL/GenBank/DDBJ databases">
        <title>Microvirga sp. nov., an arsenate reduction bacterium isolated from Tibet hotspring sediments.</title>
        <authorList>
            <person name="Xian W.-D."/>
            <person name="Li W.-J."/>
        </authorList>
    </citation>
    <scope>NUCLEOTIDE SEQUENCE [LARGE SCALE GENOMIC DNA]</scope>
    <source>
        <strain evidence="9 10">KCTC 23863</strain>
    </source>
</reference>
<evidence type="ECO:0000313" key="10">
    <source>
        <dbReference type="Proteomes" id="UP000436483"/>
    </source>
</evidence>
<feature type="transmembrane region" description="Helical" evidence="7">
    <location>
        <begin position="182"/>
        <end position="205"/>
    </location>
</feature>
<keyword evidence="4 7" id="KW-1133">Transmembrane helix</keyword>
<name>A0A7X3MSE2_9HYPH</name>